<organism evidence="3 4">
    <name type="scientific">Providencia rettgeri</name>
    <dbReference type="NCBI Taxonomy" id="587"/>
    <lineage>
        <taxon>Bacteria</taxon>
        <taxon>Pseudomonadati</taxon>
        <taxon>Pseudomonadota</taxon>
        <taxon>Gammaproteobacteria</taxon>
        <taxon>Enterobacterales</taxon>
        <taxon>Morganellaceae</taxon>
        <taxon>Providencia</taxon>
    </lineage>
</organism>
<dbReference type="RefSeq" id="WP_115167349.1">
    <property type="nucleotide sequence ID" value="NZ_ABEXOC020000032.1"/>
</dbReference>
<evidence type="ECO:0000313" key="3">
    <source>
        <dbReference type="EMBL" id="SUC31646.1"/>
    </source>
</evidence>
<feature type="signal peptide" evidence="1">
    <location>
        <begin position="1"/>
        <end position="19"/>
    </location>
</feature>
<dbReference type="Proteomes" id="UP000254208">
    <property type="component" value="Unassembled WGS sequence"/>
</dbReference>
<dbReference type="GeneID" id="93673447"/>
<gene>
    <name evidence="3" type="ORF">NCTC11801_02601</name>
</gene>
<accession>A0A379FSJ2</accession>
<sequence>MRLSSLFPVFLLIAPTAFAIDTLDPKIEYYSDVTLVNFSSGQIEGGRYFCVKGVNHGGDIVACAVSNKSEWASSYDQFFQQAYYYYTTGNKVRLYIQPNVWTHPKFSHTFSNKAIAGFASCNNRFCMGPTR</sequence>
<name>A0A379FSJ2_PRORE</name>
<dbReference type="Pfam" id="PF02918">
    <property type="entry name" value="Pertussis_S2S3"/>
    <property type="match status" value="1"/>
</dbReference>
<dbReference type="AlphaFoldDB" id="A0A379FSJ2"/>
<protein>
    <submittedName>
        <fullName evidence="3">Subtilase cytotoxin subunit B</fullName>
    </submittedName>
</protein>
<dbReference type="SUPFAM" id="SSF50203">
    <property type="entry name" value="Bacterial enterotoxins"/>
    <property type="match status" value="1"/>
</dbReference>
<keyword evidence="1" id="KW-0732">Signal</keyword>
<evidence type="ECO:0000256" key="1">
    <source>
        <dbReference type="SAM" id="SignalP"/>
    </source>
</evidence>
<feature type="chain" id="PRO_5016705921" evidence="1">
    <location>
        <begin position="20"/>
        <end position="131"/>
    </location>
</feature>
<dbReference type="EMBL" id="UGTZ01000001">
    <property type="protein sequence ID" value="SUC31646.1"/>
    <property type="molecule type" value="Genomic_DNA"/>
</dbReference>
<dbReference type="InterPro" id="IPR008992">
    <property type="entry name" value="Enterotoxin"/>
</dbReference>
<reference evidence="3 4" key="1">
    <citation type="submission" date="2018-06" db="EMBL/GenBank/DDBJ databases">
        <authorList>
            <consortium name="Pathogen Informatics"/>
            <person name="Doyle S."/>
        </authorList>
    </citation>
    <scope>NUCLEOTIDE SEQUENCE [LARGE SCALE GENOMIC DNA]</scope>
    <source>
        <strain evidence="3 4">NCTC11801</strain>
    </source>
</reference>
<feature type="domain" description="Bordetella pertussis toxin B subunit 2/3 C-terminal" evidence="2">
    <location>
        <begin position="25"/>
        <end position="127"/>
    </location>
</feature>
<dbReference type="InterPro" id="IPR020063">
    <property type="entry name" value="ToxinB_su2/3_C_BORPE"/>
</dbReference>
<proteinExistence type="predicted"/>
<dbReference type="GO" id="GO:0005576">
    <property type="term" value="C:extracellular region"/>
    <property type="evidence" value="ECO:0007669"/>
    <property type="project" value="InterPro"/>
</dbReference>
<dbReference type="NCBIfam" id="NF038397">
    <property type="entry name" value="AB5_pltB_like"/>
    <property type="match status" value="1"/>
</dbReference>
<evidence type="ECO:0000313" key="4">
    <source>
        <dbReference type="Proteomes" id="UP000254208"/>
    </source>
</evidence>
<evidence type="ECO:0000259" key="2">
    <source>
        <dbReference type="Pfam" id="PF02918"/>
    </source>
</evidence>
<dbReference type="Gene3D" id="2.40.50.110">
    <property type="match status" value="1"/>
</dbReference>